<keyword evidence="3" id="KW-1185">Reference proteome</keyword>
<organism evidence="2 3">
    <name type="scientific">Varroa destructor</name>
    <name type="common">Honeybee mite</name>
    <dbReference type="NCBI Taxonomy" id="109461"/>
    <lineage>
        <taxon>Eukaryota</taxon>
        <taxon>Metazoa</taxon>
        <taxon>Ecdysozoa</taxon>
        <taxon>Arthropoda</taxon>
        <taxon>Chelicerata</taxon>
        <taxon>Arachnida</taxon>
        <taxon>Acari</taxon>
        <taxon>Parasitiformes</taxon>
        <taxon>Mesostigmata</taxon>
        <taxon>Gamasina</taxon>
        <taxon>Dermanyssoidea</taxon>
        <taxon>Varroidae</taxon>
        <taxon>Varroa</taxon>
    </lineage>
</organism>
<sequence length="212" mass="24106">MDADGGDQVADELKSLDLKDTASVEEEVVEDEESQNLRSERVPSVSMRTMHFTNGDWYPEEKPKIAPPSDPVVERAVPSEGSGENVSEARKTLDEAELSSEEDDTDAMERYANEKTGEVPESFFEILCRECTKIPYTPEEQQERRNSGHLERNKMLLEGIKTNHREWMYQIEERIALEMMNERRKARKKALKEQRKLAEAVAGSGLDAQATA</sequence>
<evidence type="ECO:0000313" key="2">
    <source>
        <dbReference type="EnsemblMetazoa" id="XP_022659241"/>
    </source>
</evidence>
<proteinExistence type="predicted"/>
<evidence type="ECO:0000256" key="1">
    <source>
        <dbReference type="SAM" id="MobiDB-lite"/>
    </source>
</evidence>
<dbReference type="RefSeq" id="XP_022659239.1">
    <property type="nucleotide sequence ID" value="XM_022803504.1"/>
</dbReference>
<dbReference type="Proteomes" id="UP000594260">
    <property type="component" value="Unplaced"/>
</dbReference>
<evidence type="ECO:0000313" key="3">
    <source>
        <dbReference type="Proteomes" id="UP000594260"/>
    </source>
</evidence>
<feature type="compositionally biased region" description="Acidic residues" evidence="1">
    <location>
        <begin position="23"/>
        <end position="34"/>
    </location>
</feature>
<dbReference type="GeneID" id="111249522"/>
<reference evidence="2" key="1">
    <citation type="submission" date="2021-01" db="UniProtKB">
        <authorList>
            <consortium name="EnsemblMetazoa"/>
        </authorList>
    </citation>
    <scope>IDENTIFICATION</scope>
</reference>
<name>A0A7M7MG36_VARDE</name>
<dbReference type="InParanoid" id="A0A7M7MG36"/>
<dbReference type="OrthoDB" id="10422686at2759"/>
<dbReference type="RefSeq" id="XP_022659241.1">
    <property type="nucleotide sequence ID" value="XM_022803506.1"/>
</dbReference>
<dbReference type="EnsemblMetazoa" id="XM_022803504">
    <property type="protein sequence ID" value="XP_022659239"/>
    <property type="gene ID" value="LOC111249522"/>
</dbReference>
<feature type="compositionally biased region" description="Acidic residues" evidence="1">
    <location>
        <begin position="95"/>
        <end position="106"/>
    </location>
</feature>
<feature type="compositionally biased region" description="Basic and acidic residues" evidence="1">
    <location>
        <begin position="11"/>
        <end position="22"/>
    </location>
</feature>
<accession>A0A7M7MG36</accession>
<dbReference type="EnsemblMetazoa" id="XM_022803506">
    <property type="protein sequence ID" value="XP_022659241"/>
    <property type="gene ID" value="LOC111249522"/>
</dbReference>
<feature type="region of interest" description="Disordered" evidence="1">
    <location>
        <begin position="1"/>
        <end position="106"/>
    </location>
</feature>
<dbReference type="AlphaFoldDB" id="A0A7M7MG36"/>
<dbReference type="KEGG" id="vde:111249522"/>
<protein>
    <submittedName>
        <fullName evidence="2">Uncharacterized protein</fullName>
    </submittedName>
</protein>